<evidence type="ECO:0008006" key="3">
    <source>
        <dbReference type="Google" id="ProtNLM"/>
    </source>
</evidence>
<reference evidence="1 2" key="1">
    <citation type="submission" date="2019-06" db="EMBL/GenBank/DDBJ databases">
        <title>An operon consisting of a P-type ATPase gene and a transcriptional regular gene given the different cadmium resistance in Bacillus vietamensis 151-6 and Bacillus marisflavi 151-25.</title>
        <authorList>
            <person name="Yu X."/>
        </authorList>
    </citation>
    <scope>NUCLEOTIDE SEQUENCE [LARGE SCALE GENOMIC DNA]</scope>
    <source>
        <strain evidence="1 2">151-6</strain>
        <plasmid evidence="1 2">p6</plasmid>
    </source>
</reference>
<organism evidence="1 2">
    <name type="scientific">Rossellomorea vietnamensis</name>
    <dbReference type="NCBI Taxonomy" id="218284"/>
    <lineage>
        <taxon>Bacteria</taxon>
        <taxon>Bacillati</taxon>
        <taxon>Bacillota</taxon>
        <taxon>Bacilli</taxon>
        <taxon>Bacillales</taxon>
        <taxon>Bacillaceae</taxon>
        <taxon>Rossellomorea</taxon>
    </lineage>
</organism>
<proteinExistence type="predicted"/>
<geneLocation type="plasmid" evidence="1 2">
    <name>p6</name>
</geneLocation>
<evidence type="ECO:0000313" key="2">
    <source>
        <dbReference type="Proteomes" id="UP000465062"/>
    </source>
</evidence>
<name>A0A6I6UY66_9BACI</name>
<dbReference type="EMBL" id="CP047395">
    <property type="protein sequence ID" value="QHE63970.1"/>
    <property type="molecule type" value="Genomic_DNA"/>
</dbReference>
<keyword evidence="1" id="KW-0614">Plasmid</keyword>
<dbReference type="KEGG" id="bvq:FHE72_23555"/>
<dbReference type="Pfam" id="PF05119">
    <property type="entry name" value="Terminase_4"/>
    <property type="match status" value="1"/>
</dbReference>
<dbReference type="AlphaFoldDB" id="A0A6I6UY66"/>
<sequence length="103" mass="11650">MARKTSTAQRKRIEADLTKQLKDKEIKGTHYEDLVQDYLAMWDLKNKLIEDIEELGVKVLSSQGYKSNPAINDLNKTNGQMLKILSELGLKAAPDDDGDDGEW</sequence>
<dbReference type="InterPro" id="IPR006448">
    <property type="entry name" value="Phage_term_ssu_P27"/>
</dbReference>
<protein>
    <recommendedName>
        <fullName evidence="3">Terminase small subunit</fullName>
    </recommendedName>
</protein>
<dbReference type="Proteomes" id="UP000465062">
    <property type="component" value="Plasmid p6"/>
</dbReference>
<accession>A0A6I6UY66</accession>
<dbReference type="RefSeq" id="WP_159363393.1">
    <property type="nucleotide sequence ID" value="NZ_CP047395.1"/>
</dbReference>
<evidence type="ECO:0000313" key="1">
    <source>
        <dbReference type="EMBL" id="QHE63970.1"/>
    </source>
</evidence>
<gene>
    <name evidence="1" type="ORF">FHE72_23555</name>
</gene>